<dbReference type="PANTHER" id="PTHR47926:SF387">
    <property type="entry name" value="PENTATRICOPEPTIDE REPEAT-CONTAINING PROTEIN"/>
    <property type="match status" value="1"/>
</dbReference>
<dbReference type="Gene3D" id="1.25.40.10">
    <property type="entry name" value="Tetratricopeptide repeat domain"/>
    <property type="match status" value="1"/>
</dbReference>
<accession>A0AAU9MRF9</accession>
<dbReference type="InterPro" id="IPR011990">
    <property type="entry name" value="TPR-like_helical_dom_sf"/>
</dbReference>
<dbReference type="NCBIfam" id="TIGR00756">
    <property type="entry name" value="PPR"/>
    <property type="match status" value="1"/>
</dbReference>
<dbReference type="Proteomes" id="UP001157418">
    <property type="component" value="Unassembled WGS sequence"/>
</dbReference>
<dbReference type="PANTHER" id="PTHR47926">
    <property type="entry name" value="PENTATRICOPEPTIDE REPEAT-CONTAINING PROTEIN"/>
    <property type="match status" value="1"/>
</dbReference>
<organism evidence="2 3">
    <name type="scientific">Lactuca virosa</name>
    <dbReference type="NCBI Taxonomy" id="75947"/>
    <lineage>
        <taxon>Eukaryota</taxon>
        <taxon>Viridiplantae</taxon>
        <taxon>Streptophyta</taxon>
        <taxon>Embryophyta</taxon>
        <taxon>Tracheophyta</taxon>
        <taxon>Spermatophyta</taxon>
        <taxon>Magnoliopsida</taxon>
        <taxon>eudicotyledons</taxon>
        <taxon>Gunneridae</taxon>
        <taxon>Pentapetalae</taxon>
        <taxon>asterids</taxon>
        <taxon>campanulids</taxon>
        <taxon>Asterales</taxon>
        <taxon>Asteraceae</taxon>
        <taxon>Cichorioideae</taxon>
        <taxon>Cichorieae</taxon>
        <taxon>Lactucinae</taxon>
        <taxon>Lactuca</taxon>
    </lineage>
</organism>
<evidence type="ECO:0008006" key="4">
    <source>
        <dbReference type="Google" id="ProtNLM"/>
    </source>
</evidence>
<sequence>METRFGVKRRVEHYACMIYSLGRIGVLDEAYELIREMAMEADKAIRGALLNACRMHGDVELGKIATEKILNLDPNDSGVYVLMDSLCASICKWN</sequence>
<name>A0AAU9MRF9_9ASTR</name>
<dbReference type="InterPro" id="IPR046960">
    <property type="entry name" value="PPR_At4g14850-like_plant"/>
</dbReference>
<dbReference type="InterPro" id="IPR002885">
    <property type="entry name" value="PPR_rpt"/>
</dbReference>
<gene>
    <name evidence="2" type="ORF">LVIROSA_LOCUS15932</name>
</gene>
<keyword evidence="3" id="KW-1185">Reference proteome</keyword>
<comment type="caution">
    <text evidence="2">The sequence shown here is derived from an EMBL/GenBank/DDBJ whole genome shotgun (WGS) entry which is preliminary data.</text>
</comment>
<protein>
    <recommendedName>
        <fullName evidence="4">Pentatricopeptide repeat-containing protein</fullName>
    </recommendedName>
</protein>
<dbReference type="AlphaFoldDB" id="A0AAU9MRF9"/>
<keyword evidence="1" id="KW-0677">Repeat</keyword>
<evidence type="ECO:0000313" key="3">
    <source>
        <dbReference type="Proteomes" id="UP001157418"/>
    </source>
</evidence>
<reference evidence="2 3" key="1">
    <citation type="submission" date="2022-01" db="EMBL/GenBank/DDBJ databases">
        <authorList>
            <person name="Xiong W."/>
            <person name="Schranz E."/>
        </authorList>
    </citation>
    <scope>NUCLEOTIDE SEQUENCE [LARGE SCALE GENOMIC DNA]</scope>
</reference>
<evidence type="ECO:0000256" key="1">
    <source>
        <dbReference type="ARBA" id="ARBA00022737"/>
    </source>
</evidence>
<dbReference type="GO" id="GO:0003723">
    <property type="term" value="F:RNA binding"/>
    <property type="evidence" value="ECO:0007669"/>
    <property type="project" value="InterPro"/>
</dbReference>
<dbReference type="GO" id="GO:0009451">
    <property type="term" value="P:RNA modification"/>
    <property type="evidence" value="ECO:0007669"/>
    <property type="project" value="InterPro"/>
</dbReference>
<dbReference type="EMBL" id="CAKMRJ010002426">
    <property type="protein sequence ID" value="CAH1429052.1"/>
    <property type="molecule type" value="Genomic_DNA"/>
</dbReference>
<evidence type="ECO:0000313" key="2">
    <source>
        <dbReference type="EMBL" id="CAH1429052.1"/>
    </source>
</evidence>
<proteinExistence type="predicted"/>